<keyword evidence="3" id="KW-1003">Cell membrane</keyword>
<dbReference type="Proteomes" id="UP000318582">
    <property type="component" value="Unassembled WGS sequence"/>
</dbReference>
<keyword evidence="7" id="KW-0769">Symport</keyword>
<dbReference type="GO" id="GO:0005886">
    <property type="term" value="C:plasma membrane"/>
    <property type="evidence" value="ECO:0007669"/>
    <property type="project" value="UniProtKB-SubCell"/>
</dbReference>
<feature type="transmembrane region" description="Helical" evidence="7">
    <location>
        <begin position="64"/>
        <end position="83"/>
    </location>
</feature>
<protein>
    <recommendedName>
        <fullName evidence="7">Amino acid transporter</fullName>
    </recommendedName>
</protein>
<accession>A0A507DVC4</accession>
<evidence type="ECO:0000256" key="8">
    <source>
        <dbReference type="SAM" id="MobiDB-lite"/>
    </source>
</evidence>
<evidence type="ECO:0000256" key="2">
    <source>
        <dbReference type="ARBA" id="ARBA00022448"/>
    </source>
</evidence>
<dbReference type="EMBL" id="QEAQ01000099">
    <property type="protein sequence ID" value="TPX55694.1"/>
    <property type="molecule type" value="Genomic_DNA"/>
</dbReference>
<evidence type="ECO:0000313" key="9">
    <source>
        <dbReference type="EMBL" id="TPX55694.1"/>
    </source>
</evidence>
<keyword evidence="4 7" id="KW-0812">Transmembrane</keyword>
<keyword evidence="10" id="KW-1185">Reference proteome</keyword>
<dbReference type="AlphaFoldDB" id="A0A507DVC4"/>
<dbReference type="STRING" id="109895.A0A507DVC4"/>
<feature type="transmembrane region" description="Helical" evidence="7">
    <location>
        <begin position="31"/>
        <end position="52"/>
    </location>
</feature>
<proteinExistence type="inferred from homology"/>
<reference evidence="9 10" key="1">
    <citation type="journal article" date="2019" name="Sci. Rep.">
        <title>Comparative genomics of chytrid fungi reveal insights into the obligate biotrophic and pathogenic lifestyle of Synchytrium endobioticum.</title>
        <authorList>
            <person name="van de Vossenberg B.T.L.H."/>
            <person name="Warris S."/>
            <person name="Nguyen H.D.T."/>
            <person name="van Gent-Pelzer M.P.E."/>
            <person name="Joly D.L."/>
            <person name="van de Geest H.C."/>
            <person name="Bonants P.J.M."/>
            <person name="Smith D.S."/>
            <person name="Levesque C.A."/>
            <person name="van der Lee T.A.J."/>
        </authorList>
    </citation>
    <scope>NUCLEOTIDE SEQUENCE [LARGE SCALE GENOMIC DNA]</scope>
    <source>
        <strain evidence="9 10">CBS 809.83</strain>
    </source>
</reference>
<keyword evidence="5 7" id="KW-1133">Transmembrane helix</keyword>
<feature type="region of interest" description="Disordered" evidence="8">
    <location>
        <begin position="440"/>
        <end position="460"/>
    </location>
</feature>
<dbReference type="GO" id="GO:0015293">
    <property type="term" value="F:symporter activity"/>
    <property type="evidence" value="ECO:0007669"/>
    <property type="project" value="UniProtKB-UniRule"/>
</dbReference>
<organism evidence="9 10">
    <name type="scientific">Powellomyces hirtus</name>
    <dbReference type="NCBI Taxonomy" id="109895"/>
    <lineage>
        <taxon>Eukaryota</taxon>
        <taxon>Fungi</taxon>
        <taxon>Fungi incertae sedis</taxon>
        <taxon>Chytridiomycota</taxon>
        <taxon>Chytridiomycota incertae sedis</taxon>
        <taxon>Chytridiomycetes</taxon>
        <taxon>Spizellomycetales</taxon>
        <taxon>Powellomycetaceae</taxon>
        <taxon>Powellomyces</taxon>
    </lineage>
</organism>
<dbReference type="PANTHER" id="PTHR42865:SF7">
    <property type="entry name" value="PROTON_GLUTAMATE-ASPARTATE SYMPORTER"/>
    <property type="match status" value="1"/>
</dbReference>
<dbReference type="PRINTS" id="PR00173">
    <property type="entry name" value="EDTRNSPORT"/>
</dbReference>
<dbReference type="PANTHER" id="PTHR42865">
    <property type="entry name" value="PROTON/GLUTAMATE-ASPARTATE SYMPORTER"/>
    <property type="match status" value="1"/>
</dbReference>
<evidence type="ECO:0000256" key="6">
    <source>
        <dbReference type="ARBA" id="ARBA00023136"/>
    </source>
</evidence>
<dbReference type="Gene3D" id="1.10.3860.10">
    <property type="entry name" value="Sodium:dicarboxylate symporter"/>
    <property type="match status" value="1"/>
</dbReference>
<evidence type="ECO:0000256" key="5">
    <source>
        <dbReference type="ARBA" id="ARBA00022989"/>
    </source>
</evidence>
<comment type="similarity">
    <text evidence="7">Belongs to the dicarboxylate/amino acid:cation symporter (DAACS) (TC 2.A.23) family.</text>
</comment>
<dbReference type="SUPFAM" id="SSF118215">
    <property type="entry name" value="Proton glutamate symport protein"/>
    <property type="match status" value="1"/>
</dbReference>
<evidence type="ECO:0000256" key="4">
    <source>
        <dbReference type="ARBA" id="ARBA00022692"/>
    </source>
</evidence>
<keyword evidence="2 7" id="KW-0813">Transport</keyword>
<feature type="transmembrane region" description="Helical" evidence="7">
    <location>
        <begin position="199"/>
        <end position="219"/>
    </location>
</feature>
<comment type="subcellular location">
    <subcellularLocation>
        <location evidence="1">Cell membrane</location>
        <topology evidence="1">Multi-pass membrane protein</topology>
    </subcellularLocation>
    <subcellularLocation>
        <location evidence="7">Membrane</location>
        <topology evidence="7">Multi-pass membrane protein</topology>
    </subcellularLocation>
</comment>
<feature type="transmembrane region" description="Helical" evidence="7">
    <location>
        <begin position="103"/>
        <end position="124"/>
    </location>
</feature>
<gene>
    <name evidence="9" type="ORF">PhCBS80983_g05129</name>
</gene>
<keyword evidence="6 7" id="KW-0472">Membrane</keyword>
<evidence type="ECO:0000313" key="10">
    <source>
        <dbReference type="Proteomes" id="UP000318582"/>
    </source>
</evidence>
<dbReference type="InterPro" id="IPR001991">
    <property type="entry name" value="Na-dicarboxylate_symporter"/>
</dbReference>
<name>A0A507DVC4_9FUNG</name>
<evidence type="ECO:0000256" key="3">
    <source>
        <dbReference type="ARBA" id="ARBA00022475"/>
    </source>
</evidence>
<feature type="transmembrane region" description="Helical" evidence="7">
    <location>
        <begin position="174"/>
        <end position="192"/>
    </location>
</feature>
<comment type="caution">
    <text evidence="9">The sequence shown here is derived from an EMBL/GenBank/DDBJ whole genome shotgun (WGS) entry which is preliminary data.</text>
</comment>
<evidence type="ECO:0000256" key="7">
    <source>
        <dbReference type="RuleBase" id="RU361216"/>
    </source>
</evidence>
<dbReference type="Pfam" id="PF00375">
    <property type="entry name" value="SDF"/>
    <property type="match status" value="1"/>
</dbReference>
<dbReference type="GO" id="GO:0006835">
    <property type="term" value="P:dicarboxylic acid transport"/>
    <property type="evidence" value="ECO:0007669"/>
    <property type="project" value="TreeGrafter"/>
</dbReference>
<evidence type="ECO:0000256" key="1">
    <source>
        <dbReference type="ARBA" id="ARBA00004651"/>
    </source>
</evidence>
<dbReference type="InterPro" id="IPR036458">
    <property type="entry name" value="Na:dicarbo_symporter_sf"/>
</dbReference>
<sequence>MQDNTAVERPTRAQKGLRALRFPKRMLNINMLWWILIFSALGIMMGLLAPKFSKEYLGLLSSHIFLPMVKSLIVPLIFSLLIVGIAGHGDDIARVGRLGAKSIAYFMCLTVIAIFVGLAFGNLIKPGVNSGLDLCPDGDPTCKKPNATEPFTIGKQLNDIIPVSFFGAAANNKSLQITFCAVMFAWACMLVPNKDHKRVIVGFFDAVAGVMLQVVNLVMRFTPLAIGGSLAKTVASNGIGSLAVLGKLIGTVYAGLFTFTILILLPVALIARVPIIPFLKAVRDPIIIAFTTASSDAALAIAMENMIALGCPAHIVSFVIPVGYSFNLDGTTLYLGTAVLFVAQVDGQSWPIGEQIVRMFLVLLMSKGIAGVPRASLVILQAACETWGLPTEVILIILGIDEICDMARTSINLLGNCLACVVISRWEGDFVLNRAEKKDDDDTMSVLPDPENPDGHSKAHDFENGSKVYDFETAAPTVHVVDGKGDVKRTTDL</sequence>
<feature type="transmembrane region" description="Helical" evidence="7">
    <location>
        <begin position="252"/>
        <end position="271"/>
    </location>
</feature>